<reference evidence="2 3" key="1">
    <citation type="submission" date="2019-08" db="EMBL/GenBank/DDBJ databases">
        <title>Draft Genome Sequence of Halomonas eurihalina Isolated from Preserved Hide-surface.</title>
        <authorList>
            <person name="Hussain S.A."/>
            <person name="Xu A."/>
            <person name="Sarker M."/>
            <person name="Sommers C."/>
        </authorList>
    </citation>
    <scope>NUCLEOTIDE SEQUENCE [LARGE SCALE GENOMIC DNA]</scope>
    <source>
        <strain evidence="2 3">MS1</strain>
    </source>
</reference>
<dbReference type="Proteomes" id="UP000324260">
    <property type="component" value="Unassembled WGS sequence"/>
</dbReference>
<sequence>MSNDNLTTDEMGDVENISFGDIFNGLKSAANALRLPGAPKIPYTSDDSDLSGNTDSVDHWGGLDNALQAAGVHAEALLDDWDNQQENIVQHFEEDPVDEAGADQRALQAGLQMILEACKRK</sequence>
<comment type="caution">
    <text evidence="2">The sequence shown here is derived from an EMBL/GenBank/DDBJ whole genome shotgun (WGS) entry which is preliminary data.</text>
</comment>
<gene>
    <name evidence="2" type="ORF">FZZ93_04345</name>
</gene>
<evidence type="ECO:0000313" key="3">
    <source>
        <dbReference type="Proteomes" id="UP000324260"/>
    </source>
</evidence>
<protein>
    <submittedName>
        <fullName evidence="2">Uncharacterized protein</fullName>
    </submittedName>
</protein>
<evidence type="ECO:0000313" key="2">
    <source>
        <dbReference type="EMBL" id="TZG40707.1"/>
    </source>
</evidence>
<accession>A0A5D9DAG6</accession>
<dbReference type="RefSeq" id="WP_149321108.1">
    <property type="nucleotide sequence ID" value="NZ_JARWAH010000001.1"/>
</dbReference>
<keyword evidence="3" id="KW-1185">Reference proteome</keyword>
<proteinExistence type="predicted"/>
<dbReference type="AlphaFoldDB" id="A0A5D9DAG6"/>
<organism evidence="2 3">
    <name type="scientific">Halomonas eurihalina</name>
    <dbReference type="NCBI Taxonomy" id="42566"/>
    <lineage>
        <taxon>Bacteria</taxon>
        <taxon>Pseudomonadati</taxon>
        <taxon>Pseudomonadota</taxon>
        <taxon>Gammaproteobacteria</taxon>
        <taxon>Oceanospirillales</taxon>
        <taxon>Halomonadaceae</taxon>
        <taxon>Halomonas</taxon>
    </lineage>
</organism>
<dbReference type="OrthoDB" id="9979509at2"/>
<dbReference type="EMBL" id="VTPU01000003">
    <property type="protein sequence ID" value="TZG40707.1"/>
    <property type="molecule type" value="Genomic_DNA"/>
</dbReference>
<name>A0A5D9DAG6_HALER</name>
<evidence type="ECO:0000256" key="1">
    <source>
        <dbReference type="SAM" id="MobiDB-lite"/>
    </source>
</evidence>
<feature type="region of interest" description="Disordered" evidence="1">
    <location>
        <begin position="37"/>
        <end position="56"/>
    </location>
</feature>